<dbReference type="SUPFAM" id="SSF51306">
    <property type="entry name" value="LexA/Signal peptidase"/>
    <property type="match status" value="1"/>
</dbReference>
<dbReference type="AlphaFoldDB" id="A0A2T3WCD0"/>
<dbReference type="InterPro" id="IPR019533">
    <property type="entry name" value="Peptidase_S26"/>
</dbReference>
<evidence type="ECO:0000256" key="2">
    <source>
        <dbReference type="RuleBase" id="RU362042"/>
    </source>
</evidence>
<dbReference type="NCBIfam" id="TIGR02227">
    <property type="entry name" value="sigpep_I_bact"/>
    <property type="match status" value="1"/>
</dbReference>
<evidence type="ECO:0000256" key="1">
    <source>
        <dbReference type="ARBA" id="ARBA00009370"/>
    </source>
</evidence>
<feature type="transmembrane region" description="Helical" evidence="2">
    <location>
        <begin position="15"/>
        <end position="38"/>
    </location>
</feature>
<dbReference type="EC" id="3.4.21.89" evidence="2"/>
<reference evidence="4 5" key="1">
    <citation type="submission" date="2018-03" db="EMBL/GenBank/DDBJ databases">
        <title>Draft genome of Deinococcus sp. OD32.</title>
        <authorList>
            <person name="Wang X.-P."/>
            <person name="Du Z.-J."/>
        </authorList>
    </citation>
    <scope>NUCLEOTIDE SEQUENCE [LARGE SCALE GENOMIC DNA]</scope>
    <source>
        <strain evidence="4 5">OD32</strain>
    </source>
</reference>
<comment type="similarity">
    <text evidence="1 2">Belongs to the peptidase S26 family.</text>
</comment>
<sequence>MLAGLLGFVLGPLGLLYTSTLLALGSWILVLLAWPYLVGAEWRMWGLRAAAAGLGFWWAEYRPPLNGWPRLLMTLDRPGKRKALLAGLGLLAATSALSRVVTYTRTSSPVMLPTIAPGEVVRVRLRFDPARSVQRGTLVVYQLPSSGGRALSRVVGLAGDRIELRRGLLFVNGQPSDDPARIEVLRAAQCLDERLVLNNQARLGHSGAVQVPTGHVFVLADNRADLYADSRSFGPVPLEQVVGLVQPRRQSRALKAEQCRLEGSP</sequence>
<keyword evidence="5" id="KW-1185">Reference proteome</keyword>
<name>A0A2T3WCD0_9DEIO</name>
<dbReference type="Proteomes" id="UP000240317">
    <property type="component" value="Unassembled WGS sequence"/>
</dbReference>
<keyword evidence="2" id="KW-0378">Hydrolase</keyword>
<comment type="subcellular location">
    <subcellularLocation>
        <location evidence="2">Membrane</location>
        <topology evidence="2">Single-pass type II membrane protein</topology>
    </subcellularLocation>
</comment>
<dbReference type="GO" id="GO:0004252">
    <property type="term" value="F:serine-type endopeptidase activity"/>
    <property type="evidence" value="ECO:0007669"/>
    <property type="project" value="InterPro"/>
</dbReference>
<comment type="caution">
    <text evidence="2">Lacks conserved residue(s) required for the propagation of feature annotation.</text>
</comment>
<dbReference type="GO" id="GO:0009003">
    <property type="term" value="F:signal peptidase activity"/>
    <property type="evidence" value="ECO:0007669"/>
    <property type="project" value="UniProtKB-EC"/>
</dbReference>
<keyword evidence="2" id="KW-0645">Protease</keyword>
<dbReference type="Gene3D" id="2.10.109.10">
    <property type="entry name" value="Umud Fragment, subunit A"/>
    <property type="match status" value="1"/>
</dbReference>
<evidence type="ECO:0000259" key="3">
    <source>
        <dbReference type="Pfam" id="PF10502"/>
    </source>
</evidence>
<dbReference type="CDD" id="cd06530">
    <property type="entry name" value="S26_SPase_I"/>
    <property type="match status" value="1"/>
</dbReference>
<feature type="domain" description="Peptidase S26" evidence="3">
    <location>
        <begin position="90"/>
        <end position="246"/>
    </location>
</feature>
<dbReference type="InterPro" id="IPR000223">
    <property type="entry name" value="Pept_S26A_signal_pept_1"/>
</dbReference>
<dbReference type="PANTHER" id="PTHR43390">
    <property type="entry name" value="SIGNAL PEPTIDASE I"/>
    <property type="match status" value="1"/>
</dbReference>
<keyword evidence="2" id="KW-0812">Transmembrane</keyword>
<feature type="transmembrane region" description="Helical" evidence="2">
    <location>
        <begin position="83"/>
        <end position="101"/>
    </location>
</feature>
<gene>
    <name evidence="4" type="primary">lepB</name>
    <name evidence="4" type="ORF">C8263_00485</name>
</gene>
<dbReference type="Pfam" id="PF10502">
    <property type="entry name" value="Peptidase_S26"/>
    <property type="match status" value="1"/>
</dbReference>
<accession>A0A2T3WCD0</accession>
<dbReference type="PANTHER" id="PTHR43390:SF1">
    <property type="entry name" value="CHLOROPLAST PROCESSING PEPTIDASE"/>
    <property type="match status" value="1"/>
</dbReference>
<evidence type="ECO:0000313" key="4">
    <source>
        <dbReference type="EMBL" id="PTA69548.1"/>
    </source>
</evidence>
<organism evidence="4 5">
    <name type="scientific">Deinococcus arcticus</name>
    <dbReference type="NCBI Taxonomy" id="2136176"/>
    <lineage>
        <taxon>Bacteria</taxon>
        <taxon>Thermotogati</taxon>
        <taxon>Deinococcota</taxon>
        <taxon>Deinococci</taxon>
        <taxon>Deinococcales</taxon>
        <taxon>Deinococcaceae</taxon>
        <taxon>Deinococcus</taxon>
    </lineage>
</organism>
<evidence type="ECO:0000313" key="5">
    <source>
        <dbReference type="Proteomes" id="UP000240317"/>
    </source>
</evidence>
<comment type="catalytic activity">
    <reaction evidence="2">
        <text>Cleavage of hydrophobic, N-terminal signal or leader sequences from secreted and periplasmic proteins.</text>
        <dbReference type="EC" id="3.4.21.89"/>
    </reaction>
</comment>
<proteinExistence type="inferred from homology"/>
<dbReference type="InterPro" id="IPR036286">
    <property type="entry name" value="LexA/Signal_pep-like_sf"/>
</dbReference>
<dbReference type="EMBL" id="PYSV01000001">
    <property type="protein sequence ID" value="PTA69548.1"/>
    <property type="molecule type" value="Genomic_DNA"/>
</dbReference>
<keyword evidence="2" id="KW-0472">Membrane</keyword>
<dbReference type="GO" id="GO:0016020">
    <property type="term" value="C:membrane"/>
    <property type="evidence" value="ECO:0007669"/>
    <property type="project" value="UniProtKB-SubCell"/>
</dbReference>
<comment type="caution">
    <text evidence="4">The sequence shown here is derived from an EMBL/GenBank/DDBJ whole genome shotgun (WGS) entry which is preliminary data.</text>
</comment>
<keyword evidence="2" id="KW-1133">Transmembrane helix</keyword>
<dbReference type="GO" id="GO:0006465">
    <property type="term" value="P:signal peptide processing"/>
    <property type="evidence" value="ECO:0007669"/>
    <property type="project" value="InterPro"/>
</dbReference>
<protein>
    <recommendedName>
        <fullName evidence="2">Signal peptidase I</fullName>
        <ecNumber evidence="2">3.4.21.89</ecNumber>
    </recommendedName>
</protein>